<sequence length="589" mass="66599">MYYSSGNYEAFARPKKPANATKKSAYIVGSGLAGLAAAAFLVRDGQVPGNQIHVFEELGLPGGSMDGILNEQRGYIIRGGREMEPHFETLWDLFRSIPTLEDASVSVLDEFYWLNKADPSNSHTRVIEKRGTQLPSDGQLTLSRKAIDEMAKLVLTPENQLDNVKINQVFSDDFFKSNFWLYWSTMFAFEPWASAMEMRRYLLRFVHHVGTLQNMSALKFTKYNQYESLIKPLIKYLENHDVKFQYNTTVDNIIVKQTGKQKQAVKIELTVDGKQQSLDLTPDDLVFVTNGSITESTTYGDNEHSAPATHPIGASWELWEKLAAQDPAFGHPAKFYQNIPAANWVMSATCTFKDDRIVPYIQKITGKDPYSGSIVTSGPVSIRDSNWLLGISISRQPHFQQQKPNELIVWLYGLFSDQPGNYIHKKITDCSGSEICQEFLYHIGVPENQIAEIAQSANSIPIHMPYITSYFMPRQAGDRPLVVPEGSSNLAFIGNFAETERDTVFTTEYSVRTAMEAVYRLLDIDRGVPEVFNSAFDLRTILSALYYLNDKKRLTELPLTQIEKVGLNAFLKKVHGTYLEEILKSQKLL</sequence>
<dbReference type="Gene3D" id="3.50.50.60">
    <property type="entry name" value="FAD/NAD(P)-binding domain"/>
    <property type="match status" value="3"/>
</dbReference>
<keyword evidence="3" id="KW-1185">Reference proteome</keyword>
<dbReference type="PATRIC" id="fig|1423735.3.peg.1752"/>
<evidence type="ECO:0000313" key="3">
    <source>
        <dbReference type="Proteomes" id="UP000051315"/>
    </source>
</evidence>
<gene>
    <name evidence="2" type="ORF">FC15_GL001687</name>
</gene>
<dbReference type="PANTHER" id="PTHR37417">
    <property type="entry name" value="67 KDA MYOSIN-CROSS-REACTIVE ANTIGEN FAMILY PROTEIN (AFU_ORTHOLOGUE AFUA_5G09970)"/>
    <property type="match status" value="1"/>
</dbReference>
<keyword evidence="1" id="KW-0812">Transmembrane</keyword>
<dbReference type="RefSeq" id="WP_057824703.1">
    <property type="nucleotide sequence ID" value="NZ_AZFX01000055.1"/>
</dbReference>
<proteinExistence type="predicted"/>
<dbReference type="AlphaFoldDB" id="A0A0R1W266"/>
<evidence type="ECO:0000256" key="1">
    <source>
        <dbReference type="SAM" id="Phobius"/>
    </source>
</evidence>
<dbReference type="Proteomes" id="UP000051315">
    <property type="component" value="Unassembled WGS sequence"/>
</dbReference>
<dbReference type="PANTHER" id="PTHR37417:SF3">
    <property type="entry name" value="MYOSIN-CROSSREACTIVE PROTEIN"/>
    <property type="match status" value="1"/>
</dbReference>
<dbReference type="InterPro" id="IPR010354">
    <property type="entry name" value="Oleate_hydratase"/>
</dbReference>
<feature type="transmembrane region" description="Helical" evidence="1">
    <location>
        <begin position="25"/>
        <end position="42"/>
    </location>
</feature>
<name>A0A0R1W266_9LACO</name>
<dbReference type="OrthoDB" id="4540221at2"/>
<organism evidence="2 3">
    <name type="scientific">Lapidilactobacillus concavus DSM 17758</name>
    <dbReference type="NCBI Taxonomy" id="1423735"/>
    <lineage>
        <taxon>Bacteria</taxon>
        <taxon>Bacillati</taxon>
        <taxon>Bacillota</taxon>
        <taxon>Bacilli</taxon>
        <taxon>Lactobacillales</taxon>
        <taxon>Lactobacillaceae</taxon>
        <taxon>Lapidilactobacillus</taxon>
    </lineage>
</organism>
<keyword evidence="1" id="KW-1133">Transmembrane helix</keyword>
<dbReference type="EMBL" id="AZFX01000055">
    <property type="protein sequence ID" value="KRM09318.1"/>
    <property type="molecule type" value="Genomic_DNA"/>
</dbReference>
<protein>
    <submittedName>
        <fullName evidence="2">67 kDa myosin-cross-reactive antigen family protein</fullName>
    </submittedName>
</protein>
<dbReference type="GO" id="GO:0006631">
    <property type="term" value="P:fatty acid metabolic process"/>
    <property type="evidence" value="ECO:0007669"/>
    <property type="project" value="InterPro"/>
</dbReference>
<evidence type="ECO:0000313" key="2">
    <source>
        <dbReference type="EMBL" id="KRM09318.1"/>
    </source>
</evidence>
<dbReference type="GO" id="GO:0071949">
    <property type="term" value="F:FAD binding"/>
    <property type="evidence" value="ECO:0007669"/>
    <property type="project" value="InterPro"/>
</dbReference>
<dbReference type="Pfam" id="PF06100">
    <property type="entry name" value="MCRA"/>
    <property type="match status" value="1"/>
</dbReference>
<dbReference type="NCBIfam" id="NF010584">
    <property type="entry name" value="PRK13977.1"/>
    <property type="match status" value="1"/>
</dbReference>
<reference evidence="2 3" key="1">
    <citation type="journal article" date="2015" name="Genome Announc.">
        <title>Expanding the biotechnology potential of lactobacilli through comparative genomics of 213 strains and associated genera.</title>
        <authorList>
            <person name="Sun Z."/>
            <person name="Harris H.M."/>
            <person name="McCann A."/>
            <person name="Guo C."/>
            <person name="Argimon S."/>
            <person name="Zhang W."/>
            <person name="Yang X."/>
            <person name="Jeffery I.B."/>
            <person name="Cooney J.C."/>
            <person name="Kagawa T.F."/>
            <person name="Liu W."/>
            <person name="Song Y."/>
            <person name="Salvetti E."/>
            <person name="Wrobel A."/>
            <person name="Rasinkangas P."/>
            <person name="Parkhill J."/>
            <person name="Rea M.C."/>
            <person name="O'Sullivan O."/>
            <person name="Ritari J."/>
            <person name="Douillard F.P."/>
            <person name="Paul Ross R."/>
            <person name="Yang R."/>
            <person name="Briner A.E."/>
            <person name="Felis G.E."/>
            <person name="de Vos W.M."/>
            <person name="Barrangou R."/>
            <person name="Klaenhammer T.R."/>
            <person name="Caufield P.W."/>
            <person name="Cui Y."/>
            <person name="Zhang H."/>
            <person name="O'Toole P.W."/>
        </authorList>
    </citation>
    <scope>NUCLEOTIDE SEQUENCE [LARGE SCALE GENOMIC DNA]</scope>
    <source>
        <strain evidence="2 3">DSM 17758</strain>
    </source>
</reference>
<dbReference type="InterPro" id="IPR036188">
    <property type="entry name" value="FAD/NAD-bd_sf"/>
</dbReference>
<keyword evidence="1" id="KW-0472">Membrane</keyword>
<comment type="caution">
    <text evidence="2">The sequence shown here is derived from an EMBL/GenBank/DDBJ whole genome shotgun (WGS) entry which is preliminary data.</text>
</comment>
<dbReference type="GO" id="GO:0050151">
    <property type="term" value="F:oleate hydratase activity"/>
    <property type="evidence" value="ECO:0007669"/>
    <property type="project" value="InterPro"/>
</dbReference>
<accession>A0A0R1W266</accession>
<dbReference type="SUPFAM" id="SSF51905">
    <property type="entry name" value="FAD/NAD(P)-binding domain"/>
    <property type="match status" value="1"/>
</dbReference>